<proteinExistence type="predicted"/>
<feature type="region of interest" description="Disordered" evidence="1">
    <location>
        <begin position="1"/>
        <end position="20"/>
    </location>
</feature>
<evidence type="ECO:0000256" key="1">
    <source>
        <dbReference type="SAM" id="MobiDB-lite"/>
    </source>
</evidence>
<dbReference type="InterPro" id="IPR012938">
    <property type="entry name" value="Glc/Sorbosone_DH"/>
</dbReference>
<feature type="region of interest" description="Disordered" evidence="1">
    <location>
        <begin position="46"/>
        <end position="103"/>
    </location>
</feature>
<reference evidence="3" key="1">
    <citation type="journal article" date="2020" name="mSystems">
        <title>Genome- and Community-Level Interaction Insights into Carbon Utilization and Element Cycling Functions of Hydrothermarchaeota in Hydrothermal Sediment.</title>
        <authorList>
            <person name="Zhou Z."/>
            <person name="Liu Y."/>
            <person name="Xu W."/>
            <person name="Pan J."/>
            <person name="Luo Z.H."/>
            <person name="Li M."/>
        </authorList>
    </citation>
    <scope>NUCLEOTIDE SEQUENCE [LARGE SCALE GENOMIC DNA]</scope>
    <source>
        <strain evidence="3">SpSt-192</strain>
    </source>
</reference>
<dbReference type="PANTHER" id="PTHR19328:SF13">
    <property type="entry name" value="HIPL1 PROTEIN"/>
    <property type="match status" value="1"/>
</dbReference>
<comment type="caution">
    <text evidence="3">The sequence shown here is derived from an EMBL/GenBank/DDBJ whole genome shotgun (WGS) entry which is preliminary data.</text>
</comment>
<evidence type="ECO:0000313" key="3">
    <source>
        <dbReference type="EMBL" id="HEX69981.1"/>
    </source>
</evidence>
<protein>
    <submittedName>
        <fullName evidence="3">PQQ-dependent sugar dehydrogenase</fullName>
    </submittedName>
</protein>
<organism evidence="3">
    <name type="scientific">Thermorudis sp</name>
    <dbReference type="NCBI Taxonomy" id="1969470"/>
    <lineage>
        <taxon>Bacteria</taxon>
        <taxon>Pseudomonadati</taxon>
        <taxon>Thermomicrobiota</taxon>
        <taxon>Thermomicrobia</taxon>
        <taxon>Thermomicrobia incertae sedis</taxon>
        <taxon>Thermorudis</taxon>
    </lineage>
</organism>
<gene>
    <name evidence="3" type="ORF">ENP13_01885</name>
</gene>
<sequence>MSARCVLHRRSAVGPARRRGSGARAALLLALLLLPAVLAACRSGSESATPAQSPAAKPTQPAASASPTPSPPASPAAAGEPAASPAPTPTPEPAATPAPAGPVPVRVETVATGLEAPWELAIAPDGRLFLTERPGRVRVIADGQLLPEPAVVIQEVAEVGEGGLLGLALHPDFASNGYIYVYYTYRDGSGALWNRVVRYTERDNRLSDPAVILDGIPGASLHDGGRIAFGPDGKLYVTAGDARNPALAQDLGSLAGKVLRLNPDGSVPADNPFPGSPVWSYGHRNPQGLAWAPDGRLYATEHGPTGDLGMAAHDEVNLIEPGRNYGWPEMVGATVVGAPGDYVPPVLESGQQTWAPSGAAFVSSGRFPQWQGDLLFTGLRSRTLWRLDLSEDGRQAVALEPLFAGEFGRLRAVVEAPDGTLYLLTSNRDGRGSPGPDDDRVLRIVPDVP</sequence>
<dbReference type="EMBL" id="DSID01000147">
    <property type="protein sequence ID" value="HEX69981.1"/>
    <property type="molecule type" value="Genomic_DNA"/>
</dbReference>
<name>A0A7C3APH9_9BACT</name>
<dbReference type="Gene3D" id="2.120.10.30">
    <property type="entry name" value="TolB, C-terminal domain"/>
    <property type="match status" value="1"/>
</dbReference>
<dbReference type="SUPFAM" id="SSF50952">
    <property type="entry name" value="Soluble quinoprotein glucose dehydrogenase"/>
    <property type="match status" value="1"/>
</dbReference>
<dbReference type="InterPro" id="IPR011041">
    <property type="entry name" value="Quinoprot_gluc/sorb_DH_b-prop"/>
</dbReference>
<feature type="domain" description="Glucose/Sorbosone dehydrogenase" evidence="2">
    <location>
        <begin position="114"/>
        <end position="431"/>
    </location>
</feature>
<dbReference type="AlphaFoldDB" id="A0A7C3APH9"/>
<dbReference type="InterPro" id="IPR011042">
    <property type="entry name" value="6-blade_b-propeller_TolB-like"/>
</dbReference>
<dbReference type="PANTHER" id="PTHR19328">
    <property type="entry name" value="HEDGEHOG-INTERACTING PROTEIN"/>
    <property type="match status" value="1"/>
</dbReference>
<accession>A0A7C3APH9</accession>
<feature type="compositionally biased region" description="Pro residues" evidence="1">
    <location>
        <begin position="84"/>
        <end position="102"/>
    </location>
</feature>
<feature type="compositionally biased region" description="Low complexity" evidence="1">
    <location>
        <begin position="47"/>
        <end position="67"/>
    </location>
</feature>
<dbReference type="Pfam" id="PF07995">
    <property type="entry name" value="GSDH"/>
    <property type="match status" value="1"/>
</dbReference>
<evidence type="ECO:0000259" key="2">
    <source>
        <dbReference type="Pfam" id="PF07995"/>
    </source>
</evidence>